<accession>A0A545AXQ6</accession>
<dbReference type="Gene3D" id="3.40.50.1240">
    <property type="entry name" value="Phosphoglycerate mutase-like"/>
    <property type="match status" value="1"/>
</dbReference>
<dbReference type="AlphaFoldDB" id="A0A545AXQ6"/>
<gene>
    <name evidence="2" type="ORF">FL583_06485</name>
</gene>
<feature type="region of interest" description="Disordered" evidence="1">
    <location>
        <begin position="201"/>
        <end position="221"/>
    </location>
</feature>
<dbReference type="PANTHER" id="PTHR48100:SF58">
    <property type="entry name" value="PE-PGRS FAMILY PROTEIN PE_PGRS11"/>
    <property type="match status" value="1"/>
</dbReference>
<organism evidence="2 3">
    <name type="scientific">Cryptosporangium phraense</name>
    <dbReference type="NCBI Taxonomy" id="2593070"/>
    <lineage>
        <taxon>Bacteria</taxon>
        <taxon>Bacillati</taxon>
        <taxon>Actinomycetota</taxon>
        <taxon>Actinomycetes</taxon>
        <taxon>Cryptosporangiales</taxon>
        <taxon>Cryptosporangiaceae</taxon>
        <taxon>Cryptosporangium</taxon>
    </lineage>
</organism>
<reference evidence="2 3" key="1">
    <citation type="submission" date="2019-07" db="EMBL/GenBank/DDBJ databases">
        <title>Cryptosporangium phraense sp. nov., isolated from plant litter.</title>
        <authorList>
            <person name="Suriyachadkun C."/>
        </authorList>
    </citation>
    <scope>NUCLEOTIDE SEQUENCE [LARGE SCALE GENOMIC DNA]</scope>
    <source>
        <strain evidence="2 3">A-T 5661</strain>
    </source>
</reference>
<dbReference type="Proteomes" id="UP000317982">
    <property type="component" value="Unassembled WGS sequence"/>
</dbReference>
<evidence type="ECO:0000313" key="3">
    <source>
        <dbReference type="Proteomes" id="UP000317982"/>
    </source>
</evidence>
<dbReference type="PROSITE" id="PS00175">
    <property type="entry name" value="PG_MUTASE"/>
    <property type="match status" value="1"/>
</dbReference>
<proteinExistence type="predicted"/>
<dbReference type="InterPro" id="IPR001345">
    <property type="entry name" value="PG/BPGM_mutase_AS"/>
</dbReference>
<name>A0A545AXQ6_9ACTN</name>
<feature type="compositionally biased region" description="Acidic residues" evidence="1">
    <location>
        <begin position="202"/>
        <end position="212"/>
    </location>
</feature>
<dbReference type="Pfam" id="PF00300">
    <property type="entry name" value="His_Phos_1"/>
    <property type="match status" value="1"/>
</dbReference>
<evidence type="ECO:0000256" key="1">
    <source>
        <dbReference type="SAM" id="MobiDB-lite"/>
    </source>
</evidence>
<dbReference type="GO" id="GO:0016791">
    <property type="term" value="F:phosphatase activity"/>
    <property type="evidence" value="ECO:0007669"/>
    <property type="project" value="TreeGrafter"/>
</dbReference>
<comment type="caution">
    <text evidence="2">The sequence shown here is derived from an EMBL/GenBank/DDBJ whole genome shotgun (WGS) entry which is preliminary data.</text>
</comment>
<dbReference type="InParanoid" id="A0A545AXQ6"/>
<dbReference type="SMART" id="SM00855">
    <property type="entry name" value="PGAM"/>
    <property type="match status" value="1"/>
</dbReference>
<dbReference type="CDD" id="cd07067">
    <property type="entry name" value="HP_PGM_like"/>
    <property type="match status" value="1"/>
</dbReference>
<dbReference type="PANTHER" id="PTHR48100">
    <property type="entry name" value="BROAD-SPECIFICITY PHOSPHATASE YOR283W-RELATED"/>
    <property type="match status" value="1"/>
</dbReference>
<dbReference type="InterPro" id="IPR013078">
    <property type="entry name" value="His_Pase_superF_clade-1"/>
</dbReference>
<dbReference type="InterPro" id="IPR050275">
    <property type="entry name" value="PGM_Phosphatase"/>
</dbReference>
<sequence length="221" mass="23083">MRLILIRHGQTSSNLAHLLDTGTPGPGLTELGSEQAAALPGELSGEPIEAIYVSSLIRTHLTAAPLAEAFGLEPRIRPGIREVEAGALEMASDDDSVRTYLTTVFGWSRGAVEERMPGGESGVEALGRFDAVVAEAAADGAETVAMVSHGAAIRMWVAARATNLDVDFAAENPLNNTGIVVLEGSPSDGWKALTWEGKAVELPDDLGDDEDSGPAGRPVDE</sequence>
<dbReference type="RefSeq" id="WP_142703530.1">
    <property type="nucleotide sequence ID" value="NZ_VIRS01000003.1"/>
</dbReference>
<evidence type="ECO:0000313" key="2">
    <source>
        <dbReference type="EMBL" id="TQS46123.1"/>
    </source>
</evidence>
<dbReference type="SUPFAM" id="SSF53254">
    <property type="entry name" value="Phosphoglycerate mutase-like"/>
    <property type="match status" value="1"/>
</dbReference>
<protein>
    <submittedName>
        <fullName evidence="2">Histidine phosphatase family protein</fullName>
    </submittedName>
</protein>
<dbReference type="EMBL" id="VIRS01000003">
    <property type="protein sequence ID" value="TQS46123.1"/>
    <property type="molecule type" value="Genomic_DNA"/>
</dbReference>
<dbReference type="GO" id="GO:0005737">
    <property type="term" value="C:cytoplasm"/>
    <property type="evidence" value="ECO:0007669"/>
    <property type="project" value="TreeGrafter"/>
</dbReference>
<dbReference type="InterPro" id="IPR029033">
    <property type="entry name" value="His_PPase_superfam"/>
</dbReference>
<keyword evidence="3" id="KW-1185">Reference proteome</keyword>
<dbReference type="OrthoDB" id="9793115at2"/>